<dbReference type="Proteomes" id="UP001302676">
    <property type="component" value="Unassembled WGS sequence"/>
</dbReference>
<evidence type="ECO:0000256" key="1">
    <source>
        <dbReference type="SAM" id="MobiDB-lite"/>
    </source>
</evidence>
<feature type="compositionally biased region" description="Low complexity" evidence="1">
    <location>
        <begin position="44"/>
        <end position="62"/>
    </location>
</feature>
<evidence type="ECO:0000259" key="2">
    <source>
        <dbReference type="PROSITE" id="PS50132"/>
    </source>
</evidence>
<dbReference type="PANTHER" id="PTHR10845:SF267">
    <property type="entry name" value="REGULATOR OF G PROTEIN SIGNALING DOMAIN PROTEIN (AFU_ORTHOLOGUE AFUA_6G06860)"/>
    <property type="match status" value="1"/>
</dbReference>
<organism evidence="3 4">
    <name type="scientific">Dichotomopilus funicola</name>
    <dbReference type="NCBI Taxonomy" id="1934379"/>
    <lineage>
        <taxon>Eukaryota</taxon>
        <taxon>Fungi</taxon>
        <taxon>Dikarya</taxon>
        <taxon>Ascomycota</taxon>
        <taxon>Pezizomycotina</taxon>
        <taxon>Sordariomycetes</taxon>
        <taxon>Sordariomycetidae</taxon>
        <taxon>Sordariales</taxon>
        <taxon>Chaetomiaceae</taxon>
        <taxon>Dichotomopilus</taxon>
    </lineage>
</organism>
<feature type="region of interest" description="Disordered" evidence="1">
    <location>
        <begin position="326"/>
        <end position="389"/>
    </location>
</feature>
<feature type="region of interest" description="Disordered" evidence="1">
    <location>
        <begin position="204"/>
        <end position="313"/>
    </location>
</feature>
<sequence>MPKPQRRGHSPHRVPSRPISRESSVVQPSSVLDDCDCDSNMSTSRPPSLALMPPSSACSNSASPPPLRDILTNAAAPPYTLSAFTAFLSQNHCMETLEFTMDADRYTTVYFNCAREQALGFENGIEHVASLWQKIISAYIVPYGHREVNLPAHVRDRLLSLPNTPIPPHPSELDEAVRIVYELMNDSVLGPFLASVAVHHEWAEENPEDPRHVRTRLRIPREFSQSSDDSGRSPRVGFLPMLNMAWTSEPKSSASSSNESADRGLTDGSANTPSPGANEPMTPPTTPPVSDWEFNTSPGGLVKSPNGHSSSWKKMSAKLARVVPIPDDDVTIPSGCAPSVKPRTVTDEAQSEKPSPRTSGDWEEPHPGQRYSIATKGTERPSVSVNTHGNGVVKVGMAAKAYSPYYARAWSSSSSSAPTAARRFAPVRLRNSSHRPSKLPHNSSKTPTYTTNTDCSTPTNTSPTLSVPRPNHAPTPSPLCGCPLYLNRIASSSPKPPSPATTVAETPSSPSSSSAATDDRMSLTDFSGFLRPALTTTTTATTTSSVDTGSCMSVDVMEKPAVCPATADDLMADPDPYGWEAELEKRVTPPTCEPGGVGLGLGLGCPGAVESEPDYNPVLQYRRAGGQKKTLLQRVLSFGGPGTANHGYGRE</sequence>
<dbReference type="InterPro" id="IPR016137">
    <property type="entry name" value="RGS"/>
</dbReference>
<comment type="caution">
    <text evidence="3">The sequence shown here is derived from an EMBL/GenBank/DDBJ whole genome shotgun (WGS) entry which is preliminary data.</text>
</comment>
<feature type="domain" description="RGS" evidence="2">
    <location>
        <begin position="84"/>
        <end position="195"/>
    </location>
</feature>
<feature type="compositionally biased region" description="Low complexity" evidence="1">
    <location>
        <begin position="500"/>
        <end position="516"/>
    </location>
</feature>
<feature type="region of interest" description="Disordered" evidence="1">
    <location>
        <begin position="1"/>
        <end position="64"/>
    </location>
</feature>
<keyword evidence="4" id="KW-1185">Reference proteome</keyword>
<feature type="compositionally biased region" description="Low complexity" evidence="1">
    <location>
        <begin position="446"/>
        <end position="464"/>
    </location>
</feature>
<dbReference type="InterPro" id="IPR044926">
    <property type="entry name" value="RGS_subdomain_2"/>
</dbReference>
<dbReference type="Pfam" id="PF00615">
    <property type="entry name" value="RGS"/>
    <property type="match status" value="1"/>
</dbReference>
<gene>
    <name evidence="3" type="ORF">C8A04DRAFT_36907</name>
</gene>
<dbReference type="SMART" id="SM00315">
    <property type="entry name" value="RGS"/>
    <property type="match status" value="1"/>
</dbReference>
<accession>A0AAN6V3I5</accession>
<dbReference type="InterPro" id="IPR036305">
    <property type="entry name" value="RGS_sf"/>
</dbReference>
<dbReference type="EMBL" id="MU853580">
    <property type="protein sequence ID" value="KAK4144070.1"/>
    <property type="molecule type" value="Genomic_DNA"/>
</dbReference>
<dbReference type="AlphaFoldDB" id="A0AAN6V3I5"/>
<reference evidence="3" key="2">
    <citation type="submission" date="2023-05" db="EMBL/GenBank/DDBJ databases">
        <authorList>
            <consortium name="Lawrence Berkeley National Laboratory"/>
            <person name="Steindorff A."/>
            <person name="Hensen N."/>
            <person name="Bonometti L."/>
            <person name="Westerberg I."/>
            <person name="Brannstrom I.O."/>
            <person name="Guillou S."/>
            <person name="Cros-Aarteil S."/>
            <person name="Calhoun S."/>
            <person name="Haridas S."/>
            <person name="Kuo A."/>
            <person name="Mondo S."/>
            <person name="Pangilinan J."/>
            <person name="Riley R."/>
            <person name="Labutti K."/>
            <person name="Andreopoulos B."/>
            <person name="Lipzen A."/>
            <person name="Chen C."/>
            <person name="Yanf M."/>
            <person name="Daum C."/>
            <person name="Ng V."/>
            <person name="Clum A."/>
            <person name="Ohm R."/>
            <person name="Martin F."/>
            <person name="Silar P."/>
            <person name="Natvig D."/>
            <person name="Lalanne C."/>
            <person name="Gautier V."/>
            <person name="Ament-Velasquez S.L."/>
            <person name="Kruys A."/>
            <person name="Hutchinson M.I."/>
            <person name="Powell A.J."/>
            <person name="Barry K."/>
            <person name="Miller A.N."/>
            <person name="Grigoriev I.V."/>
            <person name="Debuchy R."/>
            <person name="Gladieux P."/>
            <person name="Thoren M.H."/>
            <person name="Johannesson H."/>
        </authorList>
    </citation>
    <scope>NUCLEOTIDE SEQUENCE</scope>
    <source>
        <strain evidence="3">CBS 141.50</strain>
    </source>
</reference>
<feature type="compositionally biased region" description="Polar residues" evidence="1">
    <location>
        <begin position="21"/>
        <end position="30"/>
    </location>
</feature>
<reference evidence="3" key="1">
    <citation type="journal article" date="2023" name="Mol. Phylogenet. Evol.">
        <title>Genome-scale phylogeny and comparative genomics of the fungal order Sordariales.</title>
        <authorList>
            <person name="Hensen N."/>
            <person name="Bonometti L."/>
            <person name="Westerberg I."/>
            <person name="Brannstrom I.O."/>
            <person name="Guillou S."/>
            <person name="Cros-Aarteil S."/>
            <person name="Calhoun S."/>
            <person name="Haridas S."/>
            <person name="Kuo A."/>
            <person name="Mondo S."/>
            <person name="Pangilinan J."/>
            <person name="Riley R."/>
            <person name="LaButti K."/>
            <person name="Andreopoulos B."/>
            <person name="Lipzen A."/>
            <person name="Chen C."/>
            <person name="Yan M."/>
            <person name="Daum C."/>
            <person name="Ng V."/>
            <person name="Clum A."/>
            <person name="Steindorff A."/>
            <person name="Ohm R.A."/>
            <person name="Martin F."/>
            <person name="Silar P."/>
            <person name="Natvig D.O."/>
            <person name="Lalanne C."/>
            <person name="Gautier V."/>
            <person name="Ament-Velasquez S.L."/>
            <person name="Kruys A."/>
            <person name="Hutchinson M.I."/>
            <person name="Powell A.J."/>
            <person name="Barry K."/>
            <person name="Miller A.N."/>
            <person name="Grigoriev I.V."/>
            <person name="Debuchy R."/>
            <person name="Gladieux P."/>
            <person name="Hiltunen Thoren M."/>
            <person name="Johannesson H."/>
        </authorList>
    </citation>
    <scope>NUCLEOTIDE SEQUENCE</scope>
    <source>
        <strain evidence="3">CBS 141.50</strain>
    </source>
</reference>
<feature type="region of interest" description="Disordered" evidence="1">
    <location>
        <begin position="428"/>
        <end position="474"/>
    </location>
</feature>
<dbReference type="GeneID" id="87820303"/>
<feature type="compositionally biased region" description="Basic residues" evidence="1">
    <location>
        <begin position="1"/>
        <end position="15"/>
    </location>
</feature>
<feature type="compositionally biased region" description="Low complexity" evidence="1">
    <location>
        <begin position="248"/>
        <end position="259"/>
    </location>
</feature>
<dbReference type="RefSeq" id="XP_062637441.1">
    <property type="nucleotide sequence ID" value="XM_062783690.1"/>
</dbReference>
<dbReference type="PROSITE" id="PS50132">
    <property type="entry name" value="RGS"/>
    <property type="match status" value="1"/>
</dbReference>
<evidence type="ECO:0000313" key="4">
    <source>
        <dbReference type="Proteomes" id="UP001302676"/>
    </source>
</evidence>
<dbReference type="PANTHER" id="PTHR10845">
    <property type="entry name" value="REGULATOR OF G PROTEIN SIGNALING"/>
    <property type="match status" value="1"/>
</dbReference>
<protein>
    <recommendedName>
        <fullName evidence="2">RGS domain-containing protein</fullName>
    </recommendedName>
</protein>
<dbReference type="CDD" id="cd07440">
    <property type="entry name" value="RGS"/>
    <property type="match status" value="1"/>
</dbReference>
<dbReference type="Gene3D" id="1.10.167.10">
    <property type="entry name" value="Regulator of G-protein Signalling 4, domain 2"/>
    <property type="match status" value="1"/>
</dbReference>
<feature type="compositionally biased region" description="Basic and acidic residues" evidence="1">
    <location>
        <begin position="344"/>
        <end position="355"/>
    </location>
</feature>
<name>A0AAN6V3I5_9PEZI</name>
<dbReference type="SUPFAM" id="SSF48097">
    <property type="entry name" value="Regulator of G-protein signaling, RGS"/>
    <property type="match status" value="1"/>
</dbReference>
<evidence type="ECO:0000313" key="3">
    <source>
        <dbReference type="EMBL" id="KAK4144070.1"/>
    </source>
</evidence>
<proteinExistence type="predicted"/>
<feature type="region of interest" description="Disordered" evidence="1">
    <location>
        <begin position="491"/>
        <end position="519"/>
    </location>
</feature>